<evidence type="ECO:0000313" key="3">
    <source>
        <dbReference type="Proteomes" id="UP000053820"/>
    </source>
</evidence>
<dbReference type="InterPro" id="IPR020843">
    <property type="entry name" value="ER"/>
</dbReference>
<dbReference type="Pfam" id="PF00107">
    <property type="entry name" value="ADH_zinc_N"/>
    <property type="match status" value="1"/>
</dbReference>
<dbReference type="Gene3D" id="3.40.50.720">
    <property type="entry name" value="NAD(P)-binding Rossmann-like Domain"/>
    <property type="match status" value="1"/>
</dbReference>
<dbReference type="SMART" id="SM00829">
    <property type="entry name" value="PKS_ER"/>
    <property type="match status" value="1"/>
</dbReference>
<dbReference type="InterPro" id="IPR013154">
    <property type="entry name" value="ADH-like_N"/>
</dbReference>
<dbReference type="AlphaFoldDB" id="A0A0C9WBU8"/>
<dbReference type="InterPro" id="IPR052711">
    <property type="entry name" value="Zinc_ADH-like"/>
</dbReference>
<reference evidence="2 3" key="1">
    <citation type="submission" date="2014-04" db="EMBL/GenBank/DDBJ databases">
        <title>Evolutionary Origins and Diversification of the Mycorrhizal Mutualists.</title>
        <authorList>
            <consortium name="DOE Joint Genome Institute"/>
            <consortium name="Mycorrhizal Genomics Consortium"/>
            <person name="Kohler A."/>
            <person name="Kuo A."/>
            <person name="Nagy L.G."/>
            <person name="Floudas D."/>
            <person name="Copeland A."/>
            <person name="Barry K.W."/>
            <person name="Cichocki N."/>
            <person name="Veneault-Fourrey C."/>
            <person name="LaButti K."/>
            <person name="Lindquist E.A."/>
            <person name="Lipzen A."/>
            <person name="Lundell T."/>
            <person name="Morin E."/>
            <person name="Murat C."/>
            <person name="Riley R."/>
            <person name="Ohm R."/>
            <person name="Sun H."/>
            <person name="Tunlid A."/>
            <person name="Henrissat B."/>
            <person name="Grigoriev I.V."/>
            <person name="Hibbett D.S."/>
            <person name="Martin F."/>
        </authorList>
    </citation>
    <scope>NUCLEOTIDE SEQUENCE [LARGE SCALE GENOMIC DNA]</scope>
    <source>
        <strain evidence="2 3">MD-312</strain>
    </source>
</reference>
<evidence type="ECO:0000313" key="2">
    <source>
        <dbReference type="EMBL" id="KIJ61516.1"/>
    </source>
</evidence>
<dbReference type="HOGENOM" id="CLU_026673_3_4_1"/>
<dbReference type="InterPro" id="IPR013149">
    <property type="entry name" value="ADH-like_C"/>
</dbReference>
<dbReference type="SUPFAM" id="SSF50129">
    <property type="entry name" value="GroES-like"/>
    <property type="match status" value="1"/>
</dbReference>
<protein>
    <recommendedName>
        <fullName evidence="1">Enoyl reductase (ER) domain-containing protein</fullName>
    </recommendedName>
</protein>
<dbReference type="OrthoDB" id="1706066at2759"/>
<dbReference type="EMBL" id="KN839861">
    <property type="protein sequence ID" value="KIJ61516.1"/>
    <property type="molecule type" value="Genomic_DNA"/>
</dbReference>
<proteinExistence type="predicted"/>
<dbReference type="GO" id="GO:0016491">
    <property type="term" value="F:oxidoreductase activity"/>
    <property type="evidence" value="ECO:0007669"/>
    <property type="project" value="InterPro"/>
</dbReference>
<sequence length="370" mass="39596">MAASSTRIPKQTRALVVKKSPADRKPLYHDAVIEERPIPTLKRGQVLVKMGAVSFNHRDLWIRFGQYPGITFGSTFGADGAGTVVASADSHDHLLQKRVFLTPMRGWESTPDAPEPGSTFGILGGGSNPPLGTFAEYVVVEREQVVRSPDHLDDVQTAAWPLGGLTAWRAAIVNAQVAKGQNILITGIGGGVALLALQLCLAKGANVFVTSGSEDKIQKAKALGAIAGVNYKSKEWANQLAKILQQQTAGSGLIDAVIDSGGGDIMGQVNKILKPGGKVVVYGMTANPQIKFTMREVLKQHRLIGSTMGSHQDLRDATNFMAEHHIVPVVSHVLDGLGAADEGFDLMKRGDQFGKIVIRMVKDEQVVARL</sequence>
<feature type="domain" description="Enoyl reductase (ER)" evidence="1">
    <location>
        <begin position="22"/>
        <end position="358"/>
    </location>
</feature>
<dbReference type="InterPro" id="IPR011032">
    <property type="entry name" value="GroES-like_sf"/>
</dbReference>
<dbReference type="PANTHER" id="PTHR45033:SF3">
    <property type="entry name" value="DEHYDROGENASE, PUTATIVE (AFU_ORTHOLOGUE AFUA_2G13270)-RELATED"/>
    <property type="match status" value="1"/>
</dbReference>
<name>A0A0C9WBU8_9AGAM</name>
<dbReference type="PANTHER" id="PTHR45033">
    <property type="match status" value="1"/>
</dbReference>
<dbReference type="InterPro" id="IPR036291">
    <property type="entry name" value="NAD(P)-bd_dom_sf"/>
</dbReference>
<dbReference type="Pfam" id="PF08240">
    <property type="entry name" value="ADH_N"/>
    <property type="match status" value="1"/>
</dbReference>
<dbReference type="Proteomes" id="UP000053820">
    <property type="component" value="Unassembled WGS sequence"/>
</dbReference>
<dbReference type="SUPFAM" id="SSF51735">
    <property type="entry name" value="NAD(P)-binding Rossmann-fold domains"/>
    <property type="match status" value="1"/>
</dbReference>
<evidence type="ECO:0000259" key="1">
    <source>
        <dbReference type="SMART" id="SM00829"/>
    </source>
</evidence>
<keyword evidence="3" id="KW-1185">Reference proteome</keyword>
<dbReference type="Gene3D" id="3.90.180.10">
    <property type="entry name" value="Medium-chain alcohol dehydrogenases, catalytic domain"/>
    <property type="match status" value="1"/>
</dbReference>
<organism evidence="2 3">
    <name type="scientific">Hydnomerulius pinastri MD-312</name>
    <dbReference type="NCBI Taxonomy" id="994086"/>
    <lineage>
        <taxon>Eukaryota</taxon>
        <taxon>Fungi</taxon>
        <taxon>Dikarya</taxon>
        <taxon>Basidiomycota</taxon>
        <taxon>Agaricomycotina</taxon>
        <taxon>Agaricomycetes</taxon>
        <taxon>Agaricomycetidae</taxon>
        <taxon>Boletales</taxon>
        <taxon>Boletales incertae sedis</taxon>
        <taxon>Leucogyrophana</taxon>
    </lineage>
</organism>
<gene>
    <name evidence="2" type="ORF">HYDPIDRAFT_115660</name>
</gene>
<accession>A0A0C9WBU8</accession>
<dbReference type="FunFam" id="3.40.50.720:FF:000481">
    <property type="entry name" value="Alcohol dehydrogenase, variant"/>
    <property type="match status" value="1"/>
</dbReference>